<proteinExistence type="predicted"/>
<gene>
    <name evidence="2" type="ORF">SE37_04970</name>
</gene>
<comment type="caution">
    <text evidence="2">The sequence shown here is derived from an EMBL/GenBank/DDBJ whole genome shotgun (WGS) entry which is preliminary data.</text>
</comment>
<dbReference type="AlphaFoldDB" id="A0A0C1QV26"/>
<evidence type="ECO:0000313" key="2">
    <source>
        <dbReference type="EMBL" id="KIE42026.1"/>
    </source>
</evidence>
<reference evidence="2 3" key="1">
    <citation type="submission" date="2015-01" db="EMBL/GenBank/DDBJ databases">
        <title>Genome sequence of the anaerobic bacterium Geobacter soli GSS01, a dissimilatory Fe(III) reducer from soil.</title>
        <authorList>
            <person name="Yang G."/>
            <person name="Zhou S."/>
        </authorList>
    </citation>
    <scope>NUCLEOTIDE SEQUENCE [LARGE SCALE GENOMIC DNA]</scope>
    <source>
        <strain evidence="2 3">GSS01</strain>
    </source>
</reference>
<name>A0A0C1QV26_9BACT</name>
<dbReference type="EMBL" id="JXBL01000001">
    <property type="protein sequence ID" value="KIE42026.1"/>
    <property type="molecule type" value="Genomic_DNA"/>
</dbReference>
<evidence type="ECO:0000256" key="1">
    <source>
        <dbReference type="SAM" id="MobiDB-lite"/>
    </source>
</evidence>
<sequence length="309" mass="33747">MSLPGPASSGRNVLAVTLRISSAAAALLRKDTPREEKLRVTAGAHALPAAEEVTVLFFLALDADTAVHGSARKRLRDMPLAVLAGAVACRTLHPRVLDALARLHYRHGELAAHIAVHPNCDDGTRAFLAERGIAAATGTAAVHPVHAAEHPPQDESALEEDDEPVDEESEQFKSKYQLAKVMGVAEKIKIGQTGDKEWRMILIKDSNKLVSGTVIRNPRITESEVLAIVKSSIQNDEILRVVCASKEWLKNYQIRKALVENPKTPIHSALRLLTTLTEKDLAHLAKSKNIQTVLSTQARKLLIAKKEKR</sequence>
<protein>
    <submittedName>
        <fullName evidence="2">Uncharacterized protein</fullName>
    </submittedName>
</protein>
<dbReference type="Proteomes" id="UP000031433">
    <property type="component" value="Unassembled WGS sequence"/>
</dbReference>
<evidence type="ECO:0000313" key="3">
    <source>
        <dbReference type="Proteomes" id="UP000031433"/>
    </source>
</evidence>
<feature type="compositionally biased region" description="Acidic residues" evidence="1">
    <location>
        <begin position="156"/>
        <end position="169"/>
    </location>
</feature>
<accession>A0A0C1QV26</accession>
<keyword evidence="3" id="KW-1185">Reference proteome</keyword>
<organism evidence="2 3">
    <name type="scientific">Geobacter soli</name>
    <dbReference type="NCBI Taxonomy" id="1510391"/>
    <lineage>
        <taxon>Bacteria</taxon>
        <taxon>Pseudomonadati</taxon>
        <taxon>Thermodesulfobacteriota</taxon>
        <taxon>Desulfuromonadia</taxon>
        <taxon>Geobacterales</taxon>
        <taxon>Geobacteraceae</taxon>
        <taxon>Geobacter</taxon>
    </lineage>
</organism>
<feature type="region of interest" description="Disordered" evidence="1">
    <location>
        <begin position="144"/>
        <end position="169"/>
    </location>
</feature>